<proteinExistence type="predicted"/>
<evidence type="ECO:0000313" key="2">
    <source>
        <dbReference type="Proteomes" id="UP000005413"/>
    </source>
</evidence>
<accession>G5JK74</accession>
<organism evidence="1 2">
    <name type="scientific">Staphylococcus simiae CCM 7213 = CCUG 51256</name>
    <dbReference type="NCBI Taxonomy" id="911238"/>
    <lineage>
        <taxon>Bacteria</taxon>
        <taxon>Bacillati</taxon>
        <taxon>Bacillota</taxon>
        <taxon>Bacilli</taxon>
        <taxon>Bacillales</taxon>
        <taxon>Staphylococcaceae</taxon>
        <taxon>Staphylococcus</taxon>
    </lineage>
</organism>
<dbReference type="EMBL" id="AEUN01000475">
    <property type="protein sequence ID" value="EHJ07404.1"/>
    <property type="molecule type" value="Genomic_DNA"/>
</dbReference>
<name>G5JK74_9STAP</name>
<dbReference type="Proteomes" id="UP000005413">
    <property type="component" value="Unassembled WGS sequence"/>
</dbReference>
<reference evidence="1 2" key="1">
    <citation type="journal article" date="2012" name="BMC Genomics">
        <title>Comparative genomic analysis of the genus Staphylococcus including Staphylococcus aureus and its newly described sister species Staphylococcus simiae.</title>
        <authorList>
            <person name="Suzuki H."/>
            <person name="Lefebure T."/>
            <person name="Pavinski Bitar P."/>
            <person name="Stanhope M.J."/>
        </authorList>
    </citation>
    <scope>NUCLEOTIDE SEQUENCE [LARGE SCALE GENOMIC DNA]</scope>
    <source>
        <strain evidence="1 2">CCM 7213</strain>
    </source>
</reference>
<dbReference type="AlphaFoldDB" id="G5JK74"/>
<keyword evidence="2" id="KW-1185">Reference proteome</keyword>
<dbReference type="OrthoDB" id="2413845at2"/>
<dbReference type="PATRIC" id="fig|911238.3.peg.1642"/>
<gene>
    <name evidence="1" type="ORF">SS7213T_09429</name>
</gene>
<comment type="caution">
    <text evidence="1">The sequence shown here is derived from an EMBL/GenBank/DDBJ whole genome shotgun (WGS) entry which is preliminary data.</text>
</comment>
<dbReference type="RefSeq" id="WP_002464577.1">
    <property type="nucleotide sequence ID" value="NZ_AEUN01000475.1"/>
</dbReference>
<protein>
    <submittedName>
        <fullName evidence="1">Uncharacterized protein</fullName>
    </submittedName>
</protein>
<sequence length="92" mass="10906">MNTIALAHHNTDERSELEYPMPIDIVENFCQSHGYKISVVYEDDELLISDIKNQEIQPQYIIFWGEYDDYPELDMLCDELDIDFITVYPELV</sequence>
<evidence type="ECO:0000313" key="1">
    <source>
        <dbReference type="EMBL" id="EHJ07404.1"/>
    </source>
</evidence>